<evidence type="ECO:0000313" key="1">
    <source>
        <dbReference type="EMBL" id="GAI84411.1"/>
    </source>
</evidence>
<sequence length="118" mass="12148">DRIRNGRGVGIPEYGIAVKPASSIGGIGPGNIDGVVAGRGAYCMAGALYIAGISRRGSIDKERPQVDGGLPVTGIIHAPDVEVVAVPIGQGRAGASLYHFLDVLDRIRNRCSTGVPED</sequence>
<feature type="non-terminal residue" evidence="1">
    <location>
        <position position="1"/>
    </location>
</feature>
<dbReference type="EMBL" id="BARW01008438">
    <property type="protein sequence ID" value="GAI84411.1"/>
    <property type="molecule type" value="Genomic_DNA"/>
</dbReference>
<accession>X1SZ48</accession>
<proteinExistence type="predicted"/>
<name>X1SZ48_9ZZZZ</name>
<gene>
    <name evidence="1" type="ORF">S12H4_17291</name>
</gene>
<organism evidence="1">
    <name type="scientific">marine sediment metagenome</name>
    <dbReference type="NCBI Taxonomy" id="412755"/>
    <lineage>
        <taxon>unclassified sequences</taxon>
        <taxon>metagenomes</taxon>
        <taxon>ecological metagenomes</taxon>
    </lineage>
</organism>
<reference evidence="1" key="1">
    <citation type="journal article" date="2014" name="Front. Microbiol.">
        <title>High frequency of phylogenetically diverse reductive dehalogenase-homologous genes in deep subseafloor sedimentary metagenomes.</title>
        <authorList>
            <person name="Kawai M."/>
            <person name="Futagami T."/>
            <person name="Toyoda A."/>
            <person name="Takaki Y."/>
            <person name="Nishi S."/>
            <person name="Hori S."/>
            <person name="Arai W."/>
            <person name="Tsubouchi T."/>
            <person name="Morono Y."/>
            <person name="Uchiyama I."/>
            <person name="Ito T."/>
            <person name="Fujiyama A."/>
            <person name="Inagaki F."/>
            <person name="Takami H."/>
        </authorList>
    </citation>
    <scope>NUCLEOTIDE SEQUENCE</scope>
    <source>
        <strain evidence="1">Expedition CK06-06</strain>
    </source>
</reference>
<protein>
    <submittedName>
        <fullName evidence="1">Uncharacterized protein</fullName>
    </submittedName>
</protein>
<comment type="caution">
    <text evidence="1">The sequence shown here is derived from an EMBL/GenBank/DDBJ whole genome shotgun (WGS) entry which is preliminary data.</text>
</comment>
<dbReference type="AlphaFoldDB" id="X1SZ48"/>